<feature type="transmembrane region" description="Helical" evidence="1">
    <location>
        <begin position="141"/>
        <end position="165"/>
    </location>
</feature>
<reference evidence="3" key="1">
    <citation type="journal article" date="2019" name="Int. J. Syst. Evol. Microbiol.">
        <title>The Global Catalogue of Microorganisms (GCM) 10K type strain sequencing project: providing services to taxonomists for standard genome sequencing and annotation.</title>
        <authorList>
            <consortium name="The Broad Institute Genomics Platform"/>
            <consortium name="The Broad Institute Genome Sequencing Center for Infectious Disease"/>
            <person name="Wu L."/>
            <person name="Ma J."/>
        </authorList>
    </citation>
    <scope>NUCLEOTIDE SEQUENCE [LARGE SCALE GENOMIC DNA]</scope>
    <source>
        <strain evidence="3">CCUG 63682</strain>
    </source>
</reference>
<dbReference type="Pfam" id="PF13858">
    <property type="entry name" value="DUF4199"/>
    <property type="match status" value="1"/>
</dbReference>
<feature type="transmembrane region" description="Helical" evidence="1">
    <location>
        <begin position="37"/>
        <end position="54"/>
    </location>
</feature>
<keyword evidence="1" id="KW-0812">Transmembrane</keyword>
<proteinExistence type="predicted"/>
<evidence type="ECO:0000256" key="1">
    <source>
        <dbReference type="SAM" id="Phobius"/>
    </source>
</evidence>
<dbReference type="RefSeq" id="WP_387963358.1">
    <property type="nucleotide sequence ID" value="NZ_JBHSGP010000014.1"/>
</dbReference>
<dbReference type="EMBL" id="JBHSGP010000014">
    <property type="protein sequence ID" value="MFC4722658.1"/>
    <property type="molecule type" value="Genomic_DNA"/>
</dbReference>
<dbReference type="InterPro" id="IPR025250">
    <property type="entry name" value="DUF4199"/>
</dbReference>
<dbReference type="Proteomes" id="UP001595953">
    <property type="component" value="Unassembled WGS sequence"/>
</dbReference>
<organism evidence="2 3">
    <name type="scientific">Geojedonia litorea</name>
    <dbReference type="NCBI Taxonomy" id="1268269"/>
    <lineage>
        <taxon>Bacteria</taxon>
        <taxon>Pseudomonadati</taxon>
        <taxon>Bacteroidota</taxon>
        <taxon>Flavobacteriia</taxon>
        <taxon>Flavobacteriales</taxon>
        <taxon>Flavobacteriaceae</taxon>
        <taxon>Geojedonia</taxon>
    </lineage>
</organism>
<protein>
    <submittedName>
        <fullName evidence="2">DUF4199 domain-containing protein</fullName>
    </submittedName>
</protein>
<keyword evidence="1" id="KW-0472">Membrane</keyword>
<name>A0ABV9N7U2_9FLAO</name>
<sequence>MKNSVIKYGLYGLFTAMICFLFVLWFGQELSYSSQEVLGYLTMIASLSFVYFGIRHYRDQVNNGRVSFWKAVGIGVLISAFVGLGIGIVDYIYTTSINPDFASEYLERSIETMEATLSGDELELKKAELTRQMEDYGGSGFMAILMFVTVLIIGFVIALISGLILQRKI</sequence>
<keyword evidence="3" id="KW-1185">Reference proteome</keyword>
<keyword evidence="1" id="KW-1133">Transmembrane helix</keyword>
<feature type="transmembrane region" description="Helical" evidence="1">
    <location>
        <begin position="66"/>
        <end position="93"/>
    </location>
</feature>
<feature type="transmembrane region" description="Helical" evidence="1">
    <location>
        <begin position="5"/>
        <end position="25"/>
    </location>
</feature>
<accession>A0ABV9N7U2</accession>
<evidence type="ECO:0000313" key="3">
    <source>
        <dbReference type="Proteomes" id="UP001595953"/>
    </source>
</evidence>
<comment type="caution">
    <text evidence="2">The sequence shown here is derived from an EMBL/GenBank/DDBJ whole genome shotgun (WGS) entry which is preliminary data.</text>
</comment>
<evidence type="ECO:0000313" key="2">
    <source>
        <dbReference type="EMBL" id="MFC4722658.1"/>
    </source>
</evidence>
<gene>
    <name evidence="2" type="ORF">ACFO5O_10020</name>
</gene>